<dbReference type="PANTHER" id="PTHR44757">
    <property type="entry name" value="DIGUANYLATE CYCLASE DGCP"/>
    <property type="match status" value="1"/>
</dbReference>
<dbReference type="Pfam" id="PF00563">
    <property type="entry name" value="EAL"/>
    <property type="match status" value="1"/>
</dbReference>
<dbReference type="NCBIfam" id="TIGR00254">
    <property type="entry name" value="GGDEF"/>
    <property type="match status" value="1"/>
</dbReference>
<comment type="caution">
    <text evidence="6">The sequence shown here is derived from an EMBL/GenBank/DDBJ whole genome shotgun (WGS) entry which is preliminary data.</text>
</comment>
<dbReference type="InterPro" id="IPR043128">
    <property type="entry name" value="Rev_trsase/Diguanyl_cyclase"/>
</dbReference>
<dbReference type="InterPro" id="IPR001633">
    <property type="entry name" value="EAL_dom"/>
</dbReference>
<dbReference type="SUPFAM" id="SSF55073">
    <property type="entry name" value="Nucleotide cyclase"/>
    <property type="match status" value="1"/>
</dbReference>
<protein>
    <submittedName>
        <fullName evidence="6">EAL domain-containing protein</fullName>
    </submittedName>
</protein>
<evidence type="ECO:0000256" key="2">
    <source>
        <dbReference type="SAM" id="Phobius"/>
    </source>
</evidence>
<reference evidence="6 7" key="1">
    <citation type="submission" date="2019-07" db="EMBL/GenBank/DDBJ databases">
        <title>Diversity of Bacteria from Kongsfjorden, Arctic.</title>
        <authorList>
            <person name="Yu Y."/>
        </authorList>
    </citation>
    <scope>NUCLEOTIDE SEQUENCE [LARGE SCALE GENOMIC DNA]</scope>
    <source>
        <strain evidence="6 7">SM1923</strain>
    </source>
</reference>
<feature type="region of interest" description="Disordered" evidence="1">
    <location>
        <begin position="1"/>
        <end position="23"/>
    </location>
</feature>
<dbReference type="PROSITE" id="PS50883">
    <property type="entry name" value="EAL"/>
    <property type="match status" value="1"/>
</dbReference>
<feature type="transmembrane region" description="Helical" evidence="2">
    <location>
        <begin position="32"/>
        <end position="52"/>
    </location>
</feature>
<dbReference type="InterPro" id="IPR035919">
    <property type="entry name" value="EAL_sf"/>
</dbReference>
<feature type="domain" description="PAS" evidence="3">
    <location>
        <begin position="248"/>
        <end position="292"/>
    </location>
</feature>
<dbReference type="PANTHER" id="PTHR44757:SF2">
    <property type="entry name" value="BIOFILM ARCHITECTURE MAINTENANCE PROTEIN MBAA"/>
    <property type="match status" value="1"/>
</dbReference>
<keyword evidence="2" id="KW-1133">Transmembrane helix</keyword>
<dbReference type="CDD" id="cd01949">
    <property type="entry name" value="GGDEF"/>
    <property type="match status" value="1"/>
</dbReference>
<accession>A0A558HKQ8</accession>
<organism evidence="6 7">
    <name type="scientific">Cobetia crustatorum</name>
    <dbReference type="NCBI Taxonomy" id="553385"/>
    <lineage>
        <taxon>Bacteria</taxon>
        <taxon>Pseudomonadati</taxon>
        <taxon>Pseudomonadota</taxon>
        <taxon>Gammaproteobacteria</taxon>
        <taxon>Oceanospirillales</taxon>
        <taxon>Halomonadaceae</taxon>
        <taxon>Cobetia</taxon>
    </lineage>
</organism>
<dbReference type="PROSITE" id="PS50887">
    <property type="entry name" value="GGDEF"/>
    <property type="match status" value="1"/>
</dbReference>
<evidence type="ECO:0000259" key="3">
    <source>
        <dbReference type="PROSITE" id="PS50112"/>
    </source>
</evidence>
<gene>
    <name evidence="6" type="ORF">FQP86_11100</name>
</gene>
<evidence type="ECO:0000313" key="6">
    <source>
        <dbReference type="EMBL" id="TVU69648.1"/>
    </source>
</evidence>
<evidence type="ECO:0000259" key="4">
    <source>
        <dbReference type="PROSITE" id="PS50883"/>
    </source>
</evidence>
<dbReference type="NCBIfam" id="TIGR00229">
    <property type="entry name" value="sensory_box"/>
    <property type="match status" value="1"/>
</dbReference>
<dbReference type="SMART" id="SM00267">
    <property type="entry name" value="GGDEF"/>
    <property type="match status" value="1"/>
</dbReference>
<sequence>MSIDIPSPNPSASPPPHLPTPEHSSSRLRWRIIRLLVPIAFSVCALLGLLILSWHIDEQKKKIHTNHLKALEMASLSLPAPIWNFDHEVVDKYLTTLQAEPTIHATRLYDTRGKLLVSLTDPIAAIDPMTHSQMLIYSNSLVNQSVGRLEIDSTYTPLLNERNEEGLGLLLIVLGIVASVSLLLLWQMHAYVLRPLDRAVKGLHQIENSDGDFSPMKLSRTREINGVILQLNQLGSRVTDILKKLRDNEQRYQHFYRDTPALLLVIDEESIIQDASQLLIETSGWTRHQLIGVPFHELLSSQNKVDTLRIETSLRKGKSCNDIVMDLNCKYHGDRQVQLVIPSSNSEDKNGSMLLLTDITELLITQQRLLEHELIDPLTRLPNRLALNQHLQQLITTDSIFSLLMINIDRFHSINHHLGPDDGDRLLVETGERLKSCHSGWMGRIGGDEFIMTCEIDELRSLTKRIEEAFSAPLLKSGELIHLSLSMAGLEAQIEGQTPSRLMRMLERTMIDIKHGSGNQYRACIRDSNQKDGEALFLQENMIREALTMRWFTLYLQPIYLANSPNLDAPELLGAEVLIRLEHPELGLIPPNDFIPAAEKTGQIIEIGNWVLEEAAVILCEWQKQGFSTRYLSVNASVVQFRDHGLLHQLESLLERYPINPTKLVIEVTENLMLDNEESLRYQLKEIRKLGVNLSLDDFGTGFSCLSYLHELPFGTLKIDRSFVMNVETNPRDKKLARVIVDMASSLGMQIVVEGIEQRGQAEIFQAMGVRAFQGYHFARPMPQKVFEARFSPAADTRLSQLRSQKG</sequence>
<proteinExistence type="predicted"/>
<feature type="transmembrane region" description="Helical" evidence="2">
    <location>
        <begin position="167"/>
        <end position="186"/>
    </location>
</feature>
<dbReference type="AlphaFoldDB" id="A0A558HKQ8"/>
<dbReference type="SUPFAM" id="SSF55785">
    <property type="entry name" value="PYP-like sensor domain (PAS domain)"/>
    <property type="match status" value="1"/>
</dbReference>
<dbReference type="RefSeq" id="WP_144727660.1">
    <property type="nucleotide sequence ID" value="NZ_CAWOWR010000127.1"/>
</dbReference>
<dbReference type="PROSITE" id="PS50112">
    <property type="entry name" value="PAS"/>
    <property type="match status" value="1"/>
</dbReference>
<dbReference type="OrthoDB" id="9804951at2"/>
<dbReference type="Proteomes" id="UP000319941">
    <property type="component" value="Unassembled WGS sequence"/>
</dbReference>
<dbReference type="SUPFAM" id="SSF141868">
    <property type="entry name" value="EAL domain-like"/>
    <property type="match status" value="1"/>
</dbReference>
<keyword evidence="2" id="KW-0812">Transmembrane</keyword>
<dbReference type="STRING" id="553385.GCA_000591415_02720"/>
<dbReference type="Gene3D" id="3.20.20.450">
    <property type="entry name" value="EAL domain"/>
    <property type="match status" value="1"/>
</dbReference>
<name>A0A558HKQ8_9GAMM</name>
<dbReference type="Gene3D" id="3.30.450.20">
    <property type="entry name" value="PAS domain"/>
    <property type="match status" value="1"/>
</dbReference>
<feature type="compositionally biased region" description="Pro residues" evidence="1">
    <location>
        <begin position="7"/>
        <end position="19"/>
    </location>
</feature>
<dbReference type="InterPro" id="IPR035965">
    <property type="entry name" value="PAS-like_dom_sf"/>
</dbReference>
<evidence type="ECO:0000259" key="5">
    <source>
        <dbReference type="PROSITE" id="PS50887"/>
    </source>
</evidence>
<dbReference type="InterPro" id="IPR052155">
    <property type="entry name" value="Biofilm_reg_signaling"/>
</dbReference>
<dbReference type="InterPro" id="IPR000160">
    <property type="entry name" value="GGDEF_dom"/>
</dbReference>
<dbReference type="Gene3D" id="3.30.70.270">
    <property type="match status" value="1"/>
</dbReference>
<evidence type="ECO:0000313" key="7">
    <source>
        <dbReference type="Proteomes" id="UP000319941"/>
    </source>
</evidence>
<keyword evidence="7" id="KW-1185">Reference proteome</keyword>
<feature type="domain" description="EAL" evidence="4">
    <location>
        <begin position="536"/>
        <end position="795"/>
    </location>
</feature>
<dbReference type="InterPro" id="IPR000014">
    <property type="entry name" value="PAS"/>
</dbReference>
<dbReference type="SMART" id="SM00052">
    <property type="entry name" value="EAL"/>
    <property type="match status" value="1"/>
</dbReference>
<feature type="domain" description="GGDEF" evidence="5">
    <location>
        <begin position="399"/>
        <end position="526"/>
    </location>
</feature>
<dbReference type="EMBL" id="VNFH01000007">
    <property type="protein sequence ID" value="TVU69648.1"/>
    <property type="molecule type" value="Genomic_DNA"/>
</dbReference>
<evidence type="ECO:0000256" key="1">
    <source>
        <dbReference type="SAM" id="MobiDB-lite"/>
    </source>
</evidence>
<dbReference type="InterPro" id="IPR029787">
    <property type="entry name" value="Nucleotide_cyclase"/>
</dbReference>
<dbReference type="Pfam" id="PF00990">
    <property type="entry name" value="GGDEF"/>
    <property type="match status" value="1"/>
</dbReference>
<dbReference type="CDD" id="cd01948">
    <property type="entry name" value="EAL"/>
    <property type="match status" value="1"/>
</dbReference>
<keyword evidence="2" id="KW-0472">Membrane</keyword>